<keyword evidence="1" id="KW-1133">Transmembrane helix</keyword>
<feature type="transmembrane region" description="Helical" evidence="1">
    <location>
        <begin position="216"/>
        <end position="240"/>
    </location>
</feature>
<gene>
    <name evidence="2" type="ORF">PCOR1329_LOCUS60624</name>
</gene>
<name>A0ABN9VRQ1_9DINO</name>
<evidence type="ECO:0008006" key="4">
    <source>
        <dbReference type="Google" id="ProtNLM"/>
    </source>
</evidence>
<feature type="transmembrane region" description="Helical" evidence="1">
    <location>
        <begin position="183"/>
        <end position="204"/>
    </location>
</feature>
<sequence length="447" mass="47826">MHAHSSWYALQLSAVLLWWALVKRKTGNHLYSLCSSSVITRPSWLSRHHLLLLVSHKRHIFVALPVALAAGTLAGQHALVRLLAALVVSLYHLTESSHTNRHGEYPMLYTSWAMVLPDSLAHAASMGVAIHFVLSCGIAKCIVGGAKEWVCGGTMSTYLNVYGQSTTSKPLLRGLNRWLACRASVWIGLGTLLLECVAVPLTLLLPCARSRSVIGLWGMVGLHVGIALGMSLNVGLVFLTTLPTYVHGFSCDARVGSAEWWLAAGVALLPSALALARGRQLAEDWPCTPCSLFMWSGAQAERLSRLTMTGTTRLVLATRRTAQAHPGLVGALVLHHGGSGAFGTKGAPASPAVHDAVLRATGFTLLHDNLVGAFDLAAEDLPGAGGSAPEAAELQMMRRLLRRLERWLAREQRLLEAESATALERAYFVELDGGGTRVAKVLADGGA</sequence>
<organism evidence="2 3">
    <name type="scientific">Prorocentrum cordatum</name>
    <dbReference type="NCBI Taxonomy" id="2364126"/>
    <lineage>
        <taxon>Eukaryota</taxon>
        <taxon>Sar</taxon>
        <taxon>Alveolata</taxon>
        <taxon>Dinophyceae</taxon>
        <taxon>Prorocentrales</taxon>
        <taxon>Prorocentraceae</taxon>
        <taxon>Prorocentrum</taxon>
    </lineage>
</organism>
<proteinExistence type="predicted"/>
<accession>A0ABN9VRQ1</accession>
<feature type="transmembrane region" description="Helical" evidence="1">
    <location>
        <begin position="6"/>
        <end position="22"/>
    </location>
</feature>
<keyword evidence="3" id="KW-1185">Reference proteome</keyword>
<dbReference type="Proteomes" id="UP001189429">
    <property type="component" value="Unassembled WGS sequence"/>
</dbReference>
<evidence type="ECO:0000313" key="2">
    <source>
        <dbReference type="EMBL" id="CAK0876155.1"/>
    </source>
</evidence>
<evidence type="ECO:0000313" key="3">
    <source>
        <dbReference type="Proteomes" id="UP001189429"/>
    </source>
</evidence>
<protein>
    <recommendedName>
        <fullName evidence="4">HTTM domain-containing protein</fullName>
    </recommendedName>
</protein>
<evidence type="ECO:0000256" key="1">
    <source>
        <dbReference type="SAM" id="Phobius"/>
    </source>
</evidence>
<comment type="caution">
    <text evidence="2">The sequence shown here is derived from an EMBL/GenBank/DDBJ whole genome shotgun (WGS) entry which is preliminary data.</text>
</comment>
<dbReference type="EMBL" id="CAUYUJ010017600">
    <property type="protein sequence ID" value="CAK0876155.1"/>
    <property type="molecule type" value="Genomic_DNA"/>
</dbReference>
<keyword evidence="1" id="KW-0472">Membrane</keyword>
<keyword evidence="1" id="KW-0812">Transmembrane</keyword>
<reference evidence="2" key="1">
    <citation type="submission" date="2023-10" db="EMBL/GenBank/DDBJ databases">
        <authorList>
            <person name="Chen Y."/>
            <person name="Shah S."/>
            <person name="Dougan E. K."/>
            <person name="Thang M."/>
            <person name="Chan C."/>
        </authorList>
    </citation>
    <scope>NUCLEOTIDE SEQUENCE [LARGE SCALE GENOMIC DNA]</scope>
</reference>